<proteinExistence type="predicted"/>
<feature type="domain" description="Ig-like" evidence="8">
    <location>
        <begin position="695"/>
        <end position="786"/>
    </location>
</feature>
<dbReference type="Gene3D" id="1.25.40.610">
    <property type="match status" value="1"/>
</dbReference>
<evidence type="ECO:0000259" key="8">
    <source>
        <dbReference type="PROSITE" id="PS50835"/>
    </source>
</evidence>
<dbReference type="GO" id="GO:0008013">
    <property type="term" value="F:beta-catenin binding"/>
    <property type="evidence" value="ECO:0007669"/>
    <property type="project" value="TreeGrafter"/>
</dbReference>
<comment type="subcellular location">
    <subcellularLocation>
        <location evidence="1">Membrane</location>
    </subcellularLocation>
</comment>
<dbReference type="InterPro" id="IPR015919">
    <property type="entry name" value="Cadherin-like_sf"/>
</dbReference>
<dbReference type="Proteomes" id="UP000507470">
    <property type="component" value="Unassembled WGS sequence"/>
</dbReference>
<feature type="domain" description="Cadherin" evidence="7">
    <location>
        <begin position="168"/>
        <end position="273"/>
    </location>
</feature>
<dbReference type="InterPro" id="IPR032471">
    <property type="entry name" value="AGRL2-4_GAIN_subdom_A"/>
</dbReference>
<dbReference type="InterPro" id="IPR039808">
    <property type="entry name" value="Cadherin"/>
</dbReference>
<organism evidence="9 10">
    <name type="scientific">Mytilus coruscus</name>
    <name type="common">Sea mussel</name>
    <dbReference type="NCBI Taxonomy" id="42192"/>
    <lineage>
        <taxon>Eukaryota</taxon>
        <taxon>Metazoa</taxon>
        <taxon>Spiralia</taxon>
        <taxon>Lophotrochozoa</taxon>
        <taxon>Mollusca</taxon>
        <taxon>Bivalvia</taxon>
        <taxon>Autobranchia</taxon>
        <taxon>Pteriomorphia</taxon>
        <taxon>Mytilida</taxon>
        <taxon>Mytiloidea</taxon>
        <taxon>Mytilidae</taxon>
        <taxon>Mytilinae</taxon>
        <taxon>Mytilus</taxon>
    </lineage>
</organism>
<feature type="domain" description="SEA" evidence="6">
    <location>
        <begin position="479"/>
        <end position="587"/>
    </location>
</feature>
<dbReference type="EMBL" id="CACVKT020003887">
    <property type="protein sequence ID" value="CAC5386739.1"/>
    <property type="molecule type" value="Genomic_DNA"/>
</dbReference>
<dbReference type="Pfam" id="PF01390">
    <property type="entry name" value="SEA"/>
    <property type="match status" value="1"/>
</dbReference>
<dbReference type="InterPro" id="IPR013783">
    <property type="entry name" value="Ig-like_fold"/>
</dbReference>
<dbReference type="SMART" id="SM00200">
    <property type="entry name" value="SEA"/>
    <property type="match status" value="1"/>
</dbReference>
<keyword evidence="2" id="KW-0677">Repeat</keyword>
<dbReference type="EMBL" id="CACVKT020003887">
    <property type="protein sequence ID" value="CAC5386740.1"/>
    <property type="molecule type" value="Genomic_DNA"/>
</dbReference>
<evidence type="ECO:0000313" key="9">
    <source>
        <dbReference type="EMBL" id="CAC5386740.1"/>
    </source>
</evidence>
<dbReference type="PROSITE" id="PS50835">
    <property type="entry name" value="IG_LIKE"/>
    <property type="match status" value="2"/>
</dbReference>
<feature type="domain" description="Ig-like" evidence="8">
    <location>
        <begin position="577"/>
        <end position="688"/>
    </location>
</feature>
<protein>
    <submittedName>
        <fullName evidence="9">CDH12</fullName>
    </submittedName>
</protein>
<evidence type="ECO:0000313" key="10">
    <source>
        <dbReference type="Proteomes" id="UP000507470"/>
    </source>
</evidence>
<dbReference type="InterPro" id="IPR000082">
    <property type="entry name" value="SEA_dom"/>
</dbReference>
<dbReference type="Pfam" id="PF16489">
    <property type="entry name" value="GAIN"/>
    <property type="match status" value="1"/>
</dbReference>
<dbReference type="PANTHER" id="PTHR24027">
    <property type="entry name" value="CADHERIN-23"/>
    <property type="match status" value="1"/>
</dbReference>
<evidence type="ECO:0000259" key="7">
    <source>
        <dbReference type="PROSITE" id="PS50268"/>
    </source>
</evidence>
<dbReference type="InterPro" id="IPR036364">
    <property type="entry name" value="SEA_dom_sf"/>
</dbReference>
<dbReference type="SUPFAM" id="SSF82671">
    <property type="entry name" value="SEA domain"/>
    <property type="match status" value="1"/>
</dbReference>
<dbReference type="PANTHER" id="PTHR24027:SF423">
    <property type="entry name" value="PROTOCADHERIN-16"/>
    <property type="match status" value="1"/>
</dbReference>
<dbReference type="GO" id="GO:0005509">
    <property type="term" value="F:calcium ion binding"/>
    <property type="evidence" value="ECO:0007669"/>
    <property type="project" value="UniProtKB-UniRule"/>
</dbReference>
<dbReference type="GO" id="GO:0016477">
    <property type="term" value="P:cell migration"/>
    <property type="evidence" value="ECO:0007669"/>
    <property type="project" value="TreeGrafter"/>
</dbReference>
<dbReference type="InterPro" id="IPR002126">
    <property type="entry name" value="Cadherin-like_dom"/>
</dbReference>
<dbReference type="PRINTS" id="PR00205">
    <property type="entry name" value="CADHERIN"/>
</dbReference>
<dbReference type="InterPro" id="IPR007110">
    <property type="entry name" value="Ig-like_dom"/>
</dbReference>
<dbReference type="Gene3D" id="2.60.40.60">
    <property type="entry name" value="Cadherins"/>
    <property type="match status" value="1"/>
</dbReference>
<dbReference type="SUPFAM" id="SSF49313">
    <property type="entry name" value="Cadherin-like"/>
    <property type="match status" value="1"/>
</dbReference>
<gene>
    <name evidence="9" type="ORF">MCOR_22144</name>
</gene>
<keyword evidence="10" id="KW-1185">Reference proteome</keyword>
<evidence type="ECO:0000256" key="1">
    <source>
        <dbReference type="ARBA" id="ARBA00004370"/>
    </source>
</evidence>
<dbReference type="PROSITE" id="PS50268">
    <property type="entry name" value="CADHERIN_2"/>
    <property type="match status" value="1"/>
</dbReference>
<dbReference type="AlphaFoldDB" id="A0A6J8BUQ8"/>
<evidence type="ECO:0000259" key="6">
    <source>
        <dbReference type="PROSITE" id="PS50024"/>
    </source>
</evidence>
<evidence type="ECO:0000256" key="4">
    <source>
        <dbReference type="ARBA" id="ARBA00023136"/>
    </source>
</evidence>
<dbReference type="CDD" id="cd11304">
    <property type="entry name" value="Cadherin_repeat"/>
    <property type="match status" value="1"/>
</dbReference>
<dbReference type="GO" id="GO:0016342">
    <property type="term" value="C:catenin complex"/>
    <property type="evidence" value="ECO:0007669"/>
    <property type="project" value="TreeGrafter"/>
</dbReference>
<dbReference type="SUPFAM" id="SSF49265">
    <property type="entry name" value="Fibronectin type III"/>
    <property type="match status" value="1"/>
</dbReference>
<dbReference type="OrthoDB" id="6157976at2759"/>
<dbReference type="InterPro" id="IPR036179">
    <property type="entry name" value="Ig-like_dom_sf"/>
</dbReference>
<evidence type="ECO:0000256" key="5">
    <source>
        <dbReference type="PROSITE-ProRule" id="PRU00043"/>
    </source>
</evidence>
<dbReference type="PROSITE" id="PS50024">
    <property type="entry name" value="SEA"/>
    <property type="match status" value="1"/>
</dbReference>
<name>A0A6J8BUQ8_MYTCO</name>
<evidence type="ECO:0000256" key="3">
    <source>
        <dbReference type="ARBA" id="ARBA00022837"/>
    </source>
</evidence>
<keyword evidence="4" id="KW-0472">Membrane</keyword>
<dbReference type="InterPro" id="IPR036116">
    <property type="entry name" value="FN3_sf"/>
</dbReference>
<dbReference type="Gene3D" id="2.60.40.10">
    <property type="entry name" value="Immunoglobulins"/>
    <property type="match status" value="2"/>
</dbReference>
<keyword evidence="3 5" id="KW-0106">Calcium</keyword>
<sequence>MHNYIQNYFHEYYFGVLSSGEIRLNRQLPRFFDTITFFQVIVTYDGNPVHSETVIIVVHLNNSISAVCSPIKTLPKVWILNACAKIDMNCSDPTEIDSTHLFYYVTLIGSSSQAFMIDTLSNGVYNLCYKLTKSGQYKLSVFVWNDLLENLIYITLEVDYEDTTPKFINSSYSVKIPENIPLASSVISVHASVDYGDLSYLIQGQKSISVFEITNTGVIYTLSSLRPYINQTMQMKVQAMNEKTGLKATADINVNILDVDDPPSCEASIVPLLPVDAPVGTIVGNFTCIDTDIVQQYIRELDVFIEMSPDNMKIEDDAYFEFKNLSNGNITTGSLSIKTPLPVNIPMYNITVIVRENISTEAPRYEKVIHRQSVYQEPFVVNVDLTPPVPSLEVFIIEPIEIQVRWGFTRLEFYNITEWYIIKWNENEKNESVNPLDKHQHNTLFVEEDTEYIVQVKVKTKYGLLVTPVKTVKTPELPIYSPFLASFQLTSREFVPELYNRSSREYVELSQSVKTNLESELNKTAGFVDIDVLQFRNGSVYVDISITVNQTGSVLETSDALYNAIESGSLGQLAVEPWSYSMKEGGEKLLVGLTVNGPFHEDATLTFSCTADKIGFIWQTSVTWTLNNAVLRPTSKSRWKINTQPPNPLMPFRVVYQISVDPLKKRDSGNLSCSVTDGFDLQSNRTIQMKVLGKPTVIIFPMTAGIIQGGTMPVECAILSNPTEAREIQWFKNGYLFDGSEDEVIKKRPNETSEILTNRNIQKSVLYECVGINEAGAGPKVMSNITVYLYPDGGNNNIAGITVIKPCNGNLTGEMSRVCNKKGVWGKPDYSACCKPRKFVSIVEEAENLKDGGKKEVVDDILKKLTNLTKQKDIKLTSGDLTAASNTLLNVADHAKERVDTVSFDQLEEFIASANNILGDENQEDWKN</sequence>
<dbReference type="SUPFAM" id="SSF48726">
    <property type="entry name" value="Immunoglobulin"/>
    <property type="match status" value="2"/>
</dbReference>
<dbReference type="EMBL" id="CACVKT020003887">
    <property type="protein sequence ID" value="CAC5386738.1"/>
    <property type="molecule type" value="Genomic_DNA"/>
</dbReference>
<dbReference type="GO" id="GO:0045296">
    <property type="term" value="F:cadherin binding"/>
    <property type="evidence" value="ECO:0007669"/>
    <property type="project" value="TreeGrafter"/>
</dbReference>
<evidence type="ECO:0000256" key="2">
    <source>
        <dbReference type="ARBA" id="ARBA00022737"/>
    </source>
</evidence>
<accession>A0A6J8BUQ8</accession>
<reference evidence="9 10" key="1">
    <citation type="submission" date="2020-06" db="EMBL/GenBank/DDBJ databases">
        <authorList>
            <person name="Li R."/>
            <person name="Bekaert M."/>
        </authorList>
    </citation>
    <scope>NUCLEOTIDE SEQUENCE [LARGE SCALE GENOMIC DNA]</scope>
    <source>
        <strain evidence="9">Wild</strain>
        <strain evidence="10">wild</strain>
    </source>
</reference>
<dbReference type="GO" id="GO:0007156">
    <property type="term" value="P:homophilic cell adhesion via plasma membrane adhesion molecules"/>
    <property type="evidence" value="ECO:0007669"/>
    <property type="project" value="InterPro"/>
</dbReference>